<keyword evidence="3" id="KW-1185">Reference proteome</keyword>
<dbReference type="PIRSF" id="PIRSF032064">
    <property type="entry name" value="UCP032064"/>
    <property type="match status" value="1"/>
</dbReference>
<dbReference type="InterPro" id="IPR010593">
    <property type="entry name" value="DUF1159"/>
</dbReference>
<evidence type="ECO:0000313" key="2">
    <source>
        <dbReference type="EMBL" id="MFB9231627.1"/>
    </source>
</evidence>
<protein>
    <submittedName>
        <fullName evidence="2">DUF721 domain-containing protein</fullName>
    </submittedName>
</protein>
<evidence type="ECO:0000313" key="3">
    <source>
        <dbReference type="Proteomes" id="UP001589683"/>
    </source>
</evidence>
<feature type="region of interest" description="Disordered" evidence="1">
    <location>
        <begin position="121"/>
        <end position="140"/>
    </location>
</feature>
<reference evidence="2 3" key="1">
    <citation type="submission" date="2024-09" db="EMBL/GenBank/DDBJ databases">
        <authorList>
            <person name="Sun Q."/>
            <person name="Mori K."/>
        </authorList>
    </citation>
    <scope>NUCLEOTIDE SEQUENCE [LARGE SCALE GENOMIC DNA]</scope>
    <source>
        <strain evidence="2 3">CECT 8726</strain>
    </source>
</reference>
<dbReference type="Proteomes" id="UP001589683">
    <property type="component" value="Unassembled WGS sequence"/>
</dbReference>
<evidence type="ECO:0000256" key="1">
    <source>
        <dbReference type="SAM" id="MobiDB-lite"/>
    </source>
</evidence>
<organism evidence="2 3">
    <name type="scientific">Pseudohalocynthiibacter aestuariivivens</name>
    <dbReference type="NCBI Taxonomy" id="1591409"/>
    <lineage>
        <taxon>Bacteria</taxon>
        <taxon>Pseudomonadati</taxon>
        <taxon>Pseudomonadota</taxon>
        <taxon>Alphaproteobacteria</taxon>
        <taxon>Rhodobacterales</taxon>
        <taxon>Paracoccaceae</taxon>
        <taxon>Pseudohalocynthiibacter</taxon>
    </lineage>
</organism>
<comment type="caution">
    <text evidence="2">The sequence shown here is derived from an EMBL/GenBank/DDBJ whole genome shotgun (WGS) entry which is preliminary data.</text>
</comment>
<dbReference type="InterPro" id="IPR007922">
    <property type="entry name" value="DciA-like"/>
</dbReference>
<accession>A0ABV5JGK3</accession>
<dbReference type="Pfam" id="PF05258">
    <property type="entry name" value="DciA"/>
    <property type="match status" value="1"/>
</dbReference>
<dbReference type="RefSeq" id="WP_213890235.1">
    <property type="nucleotide sequence ID" value="NZ_JAGFNU010000009.1"/>
</dbReference>
<sequence>MARTSAQYPKHPRRGKGFAQTSSLLQTRIRKASESRGFAVTRLLTHWEEIIGAEIAATAYPVKVGYGRDGFGATLTILTNGANAPIVEMQKERIREKVNACYGYSAISRIRVTQTAPTGFAEGQMSFKPAPKNTTPEPDPAVRNAAQEVAKPVQDDDLRSALAALGEKILSRNKL</sequence>
<proteinExistence type="predicted"/>
<dbReference type="EMBL" id="JBHMEA010000024">
    <property type="protein sequence ID" value="MFB9231627.1"/>
    <property type="molecule type" value="Genomic_DNA"/>
</dbReference>
<gene>
    <name evidence="2" type="ORF">ACFFUT_07490</name>
</gene>
<name>A0ABV5JGK3_9RHOB</name>